<keyword evidence="1" id="KW-0472">Membrane</keyword>
<evidence type="ECO:0000256" key="1">
    <source>
        <dbReference type="SAM" id="Phobius"/>
    </source>
</evidence>
<evidence type="ECO:0000313" key="2">
    <source>
        <dbReference type="EMBL" id="GGD62912.1"/>
    </source>
</evidence>
<gene>
    <name evidence="2" type="ORF">GCM10010990_10440</name>
</gene>
<keyword evidence="1" id="KW-1133">Transmembrane helix</keyword>
<comment type="caution">
    <text evidence="2">The sequence shown here is derived from an EMBL/GenBank/DDBJ whole genome shotgun (WGS) entry which is preliminary data.</text>
</comment>
<feature type="transmembrane region" description="Helical" evidence="1">
    <location>
        <begin position="27"/>
        <end position="48"/>
    </location>
</feature>
<keyword evidence="3" id="KW-1185">Reference proteome</keyword>
<reference evidence="2" key="1">
    <citation type="journal article" date="2014" name="Int. J. Syst. Evol. Microbiol.">
        <title>Complete genome sequence of Corynebacterium casei LMG S-19264T (=DSM 44701T), isolated from a smear-ripened cheese.</title>
        <authorList>
            <consortium name="US DOE Joint Genome Institute (JGI-PGF)"/>
            <person name="Walter F."/>
            <person name="Albersmeier A."/>
            <person name="Kalinowski J."/>
            <person name="Ruckert C."/>
        </authorList>
    </citation>
    <scope>NUCLEOTIDE SEQUENCE</scope>
    <source>
        <strain evidence="2">CGMCC 1.15360</strain>
    </source>
</reference>
<dbReference type="EMBL" id="BMIP01000002">
    <property type="protein sequence ID" value="GGD62912.1"/>
    <property type="molecule type" value="Genomic_DNA"/>
</dbReference>
<feature type="transmembrane region" description="Helical" evidence="1">
    <location>
        <begin position="109"/>
        <end position="130"/>
    </location>
</feature>
<dbReference type="AlphaFoldDB" id="A0A916YVB5"/>
<evidence type="ECO:0000313" key="3">
    <source>
        <dbReference type="Proteomes" id="UP000612349"/>
    </source>
</evidence>
<sequence length="141" mass="15465">MPAGAATRTVSGVKLTGLRERLRPANWPWTVGGFAICVLLVLACTWLLTKPGLETPIAVFQLVYIASALLFILTANDWVRFAITGFHLMLSGLVIYLVFFLIPPEEASALLPVRVALILGASVLTSFFLWHPVTGRWVMGR</sequence>
<dbReference type="Proteomes" id="UP000612349">
    <property type="component" value="Unassembled WGS sequence"/>
</dbReference>
<reference evidence="2" key="2">
    <citation type="submission" date="2020-09" db="EMBL/GenBank/DDBJ databases">
        <authorList>
            <person name="Sun Q."/>
            <person name="Zhou Y."/>
        </authorList>
    </citation>
    <scope>NUCLEOTIDE SEQUENCE</scope>
    <source>
        <strain evidence="2">CGMCC 1.15360</strain>
    </source>
</reference>
<name>A0A916YVB5_9SPHN</name>
<feature type="transmembrane region" description="Helical" evidence="1">
    <location>
        <begin position="81"/>
        <end position="102"/>
    </location>
</feature>
<keyword evidence="1" id="KW-0812">Transmembrane</keyword>
<accession>A0A916YVB5</accession>
<proteinExistence type="predicted"/>
<protein>
    <submittedName>
        <fullName evidence="2">Uncharacterized protein</fullName>
    </submittedName>
</protein>
<organism evidence="2 3">
    <name type="scientific">Croceicoccus mobilis</name>
    <dbReference type="NCBI Taxonomy" id="1703339"/>
    <lineage>
        <taxon>Bacteria</taxon>
        <taxon>Pseudomonadati</taxon>
        <taxon>Pseudomonadota</taxon>
        <taxon>Alphaproteobacteria</taxon>
        <taxon>Sphingomonadales</taxon>
        <taxon>Erythrobacteraceae</taxon>
        <taxon>Croceicoccus</taxon>
    </lineage>
</organism>
<feature type="transmembrane region" description="Helical" evidence="1">
    <location>
        <begin position="55"/>
        <end position="75"/>
    </location>
</feature>